<comment type="subcellular location">
    <subcellularLocation>
        <location evidence="5">Endomembrane system</location>
        <topology evidence="5">Single-pass membrane protein</topology>
    </subcellularLocation>
    <subcellularLocation>
        <location evidence="1">Membrane</location>
        <topology evidence="1">Single-pass type II membrane protein</topology>
    </subcellularLocation>
</comment>
<evidence type="ECO:0000256" key="1">
    <source>
        <dbReference type="ARBA" id="ARBA00004606"/>
    </source>
</evidence>
<dbReference type="GO" id="GO:0008168">
    <property type="term" value="F:methyltransferase activity"/>
    <property type="evidence" value="ECO:0007669"/>
    <property type="project" value="UniProtKB-KW"/>
</dbReference>
<keyword evidence="6" id="KW-0812">Transmembrane</keyword>
<evidence type="ECO:0000256" key="2">
    <source>
        <dbReference type="ARBA" id="ARBA00008361"/>
    </source>
</evidence>
<dbReference type="PANTHER" id="PTHR44067:SF7">
    <property type="entry name" value="METHYLTRANSFERASE TYPE 11 DOMAIN-CONTAINING PROTEIN"/>
    <property type="match status" value="1"/>
</dbReference>
<gene>
    <name evidence="7" type="ORF">AXG93_1440s1310</name>
</gene>
<evidence type="ECO:0000256" key="5">
    <source>
        <dbReference type="ARBA" id="ARBA00037847"/>
    </source>
</evidence>
<dbReference type="InterPro" id="IPR053223">
    <property type="entry name" value="Prob_Methyltransferase"/>
</dbReference>
<dbReference type="GO" id="GO:0032259">
    <property type="term" value="P:methylation"/>
    <property type="evidence" value="ECO:0007669"/>
    <property type="project" value="UniProtKB-KW"/>
</dbReference>
<keyword evidence="4" id="KW-0735">Signal-anchor</keyword>
<keyword evidence="3" id="KW-0489">Methyltransferase</keyword>
<comment type="caution">
    <text evidence="7">The sequence shown here is derived from an EMBL/GenBank/DDBJ whole genome shotgun (WGS) entry which is preliminary data.</text>
</comment>
<protein>
    <recommendedName>
        <fullName evidence="9">Methyltransferase type 11 domain-containing protein</fullName>
    </recommendedName>
</protein>
<keyword evidence="3" id="KW-0808">Transferase</keyword>
<organism evidence="7 8">
    <name type="scientific">Marchantia polymorpha subsp. ruderalis</name>
    <dbReference type="NCBI Taxonomy" id="1480154"/>
    <lineage>
        <taxon>Eukaryota</taxon>
        <taxon>Viridiplantae</taxon>
        <taxon>Streptophyta</taxon>
        <taxon>Embryophyta</taxon>
        <taxon>Marchantiophyta</taxon>
        <taxon>Marchantiopsida</taxon>
        <taxon>Marchantiidae</taxon>
        <taxon>Marchantiales</taxon>
        <taxon>Marchantiaceae</taxon>
        <taxon>Marchantia</taxon>
    </lineage>
</organism>
<accession>A0A176W3M6</accession>
<name>A0A176W3M6_MARPO</name>
<comment type="similarity">
    <text evidence="2">Belongs to the methyltransferase superfamily.</text>
</comment>
<dbReference type="Gene3D" id="3.40.50.150">
    <property type="entry name" value="Vaccinia Virus protein VP39"/>
    <property type="match status" value="1"/>
</dbReference>
<keyword evidence="6" id="KW-0472">Membrane</keyword>
<reference evidence="7" key="1">
    <citation type="submission" date="2016-03" db="EMBL/GenBank/DDBJ databases">
        <title>Mechanisms controlling the formation of the plant cell surface in tip-growing cells are functionally conserved among land plants.</title>
        <authorList>
            <person name="Honkanen S."/>
            <person name="Jones V.A."/>
            <person name="Morieri G."/>
            <person name="Champion C."/>
            <person name="Hetherington A.J."/>
            <person name="Kelly S."/>
            <person name="Saint-Marcoux D."/>
            <person name="Proust H."/>
            <person name="Prescott H."/>
            <person name="Dolan L."/>
        </authorList>
    </citation>
    <scope>NUCLEOTIDE SEQUENCE [LARGE SCALE GENOMIC DNA]</scope>
    <source>
        <tissue evidence="7">Whole gametophyte</tissue>
    </source>
</reference>
<dbReference type="SUPFAM" id="SSF53335">
    <property type="entry name" value="S-adenosyl-L-methionine-dependent methyltransferases"/>
    <property type="match status" value="1"/>
</dbReference>
<dbReference type="EMBL" id="LVLJ01001998">
    <property type="protein sequence ID" value="OAE27075.1"/>
    <property type="molecule type" value="Genomic_DNA"/>
</dbReference>
<evidence type="ECO:0000256" key="6">
    <source>
        <dbReference type="SAM" id="Phobius"/>
    </source>
</evidence>
<dbReference type="InterPro" id="IPR029063">
    <property type="entry name" value="SAM-dependent_MTases_sf"/>
</dbReference>
<evidence type="ECO:0000313" key="7">
    <source>
        <dbReference type="EMBL" id="OAE27075.1"/>
    </source>
</evidence>
<evidence type="ECO:0008006" key="9">
    <source>
        <dbReference type="Google" id="ProtNLM"/>
    </source>
</evidence>
<feature type="transmembrane region" description="Helical" evidence="6">
    <location>
        <begin position="21"/>
        <end position="40"/>
    </location>
</feature>
<dbReference type="AlphaFoldDB" id="A0A176W3M6"/>
<evidence type="ECO:0000256" key="4">
    <source>
        <dbReference type="ARBA" id="ARBA00022968"/>
    </source>
</evidence>
<evidence type="ECO:0000256" key="3">
    <source>
        <dbReference type="ARBA" id="ARBA00022603"/>
    </source>
</evidence>
<keyword evidence="6" id="KW-1133">Transmembrane helix</keyword>
<dbReference type="Pfam" id="PF03141">
    <property type="entry name" value="Methyltransf_29"/>
    <property type="match status" value="1"/>
</dbReference>
<evidence type="ECO:0000313" key="8">
    <source>
        <dbReference type="Proteomes" id="UP000077202"/>
    </source>
</evidence>
<dbReference type="GO" id="GO:0016020">
    <property type="term" value="C:membrane"/>
    <property type="evidence" value="ECO:0007669"/>
    <property type="project" value="UniProtKB-SubCell"/>
</dbReference>
<proteinExistence type="inferred from homology"/>
<sequence>MGTDNQKDYDAIKGRRFPQHMLLLILFAILGTNVVILYAFSNRCNHQDSSGYNGPEVFESSKMGRMLAGNGSRNEVIQSYEKEIAQLRAELKSLHQGTERLILDRTQAIFDELMARPASCGGGEGGGAQYGRDPIDNPFLEWSIGVQNREFERYVEPRKLPLGWSGTLMRDTIISPVGHGCAKMKAELDQYMKYRVGDECPDDEAMTQKLLVGGCEPLPRRRCFSRIPINYTEPYPLPDSLWKAPGDGGVIWTAHTCKSFECLRNRVKEKQFADCLDCFDLEAREKTRWVASGGELDFSVDDVLKVKNGTIRIGLDLGGGTGTFAVRMKEAGVTIITTTLNLNGPFNNFVALRGVIPMYMTVTQRLPFFDNTLDIVHSMHVLSNWIPTVSLEFILYDIDRILRPGGLFWLDHFFCVRSQLATYEPMLKNLGYIKLKYHVGDKVDRGRELQEPSSSEWRIRSLPNCQSTSGLGGDYSGQEDCDESYDSSKPLHEIARDLRHIAVNKELFCPLQYRAKLTDSGN</sequence>
<dbReference type="GO" id="GO:0012505">
    <property type="term" value="C:endomembrane system"/>
    <property type="evidence" value="ECO:0007669"/>
    <property type="project" value="UniProtKB-SubCell"/>
</dbReference>
<keyword evidence="8" id="KW-1185">Reference proteome</keyword>
<dbReference type="PANTHER" id="PTHR44067">
    <property type="entry name" value="S-ADENOSYL-L-METHIONINE-DEPENDENT METHYLTRANSFERASE SUPERFAMILY PROTEIN-RELATED"/>
    <property type="match status" value="1"/>
</dbReference>
<dbReference type="InterPro" id="IPR004159">
    <property type="entry name" value="Put_SAM_MeTrfase"/>
</dbReference>
<dbReference type="Proteomes" id="UP000077202">
    <property type="component" value="Unassembled WGS sequence"/>
</dbReference>